<dbReference type="InterPro" id="IPR027417">
    <property type="entry name" value="P-loop_NTPase"/>
</dbReference>
<dbReference type="EMBL" id="VTEG01000016">
    <property type="protein sequence ID" value="TYR97797.1"/>
    <property type="molecule type" value="Genomic_DNA"/>
</dbReference>
<organism evidence="1 2">
    <name type="scientific">Rossellomorea vietnamensis</name>
    <dbReference type="NCBI Taxonomy" id="218284"/>
    <lineage>
        <taxon>Bacteria</taxon>
        <taxon>Bacillati</taxon>
        <taxon>Bacillota</taxon>
        <taxon>Bacilli</taxon>
        <taxon>Bacillales</taxon>
        <taxon>Bacillaceae</taxon>
        <taxon>Rossellomorea</taxon>
    </lineage>
</organism>
<dbReference type="Pfam" id="PF13238">
    <property type="entry name" value="AAA_18"/>
    <property type="match status" value="1"/>
</dbReference>
<dbReference type="Proteomes" id="UP000325182">
    <property type="component" value="Unassembled WGS sequence"/>
</dbReference>
<name>A0A5D4M8N6_9BACI</name>
<protein>
    <submittedName>
        <fullName evidence="1">AAA family ATPase</fullName>
    </submittedName>
</protein>
<dbReference type="AlphaFoldDB" id="A0A5D4M8N6"/>
<dbReference type="RefSeq" id="WP_148954691.1">
    <property type="nucleotide sequence ID" value="NZ_VTEG01000016.1"/>
</dbReference>
<sequence length="172" mass="19329">MGIKNYLIDGVSATGKTAVCNELQRRGYQAIHGDRELAYQGHPETGAPTDSSTHENHIWHIDKVKALAANQDEAVTFFCGGSRNSSKFINLFDGVFILEVDLETCLRRIDERVALDPTDWGGRAEERELISRLHQTKEGIPQNGIRIDATAPINQVVDEIIRQSEENQRHQH</sequence>
<dbReference type="Gene3D" id="3.40.50.300">
    <property type="entry name" value="P-loop containing nucleotide triphosphate hydrolases"/>
    <property type="match status" value="1"/>
</dbReference>
<evidence type="ECO:0000313" key="2">
    <source>
        <dbReference type="Proteomes" id="UP000325182"/>
    </source>
</evidence>
<gene>
    <name evidence="1" type="ORF">FZC84_17420</name>
</gene>
<accession>A0A5D4M8N6</accession>
<dbReference type="SUPFAM" id="SSF52540">
    <property type="entry name" value="P-loop containing nucleoside triphosphate hydrolases"/>
    <property type="match status" value="1"/>
</dbReference>
<comment type="caution">
    <text evidence="1">The sequence shown here is derived from an EMBL/GenBank/DDBJ whole genome shotgun (WGS) entry which is preliminary data.</text>
</comment>
<proteinExistence type="predicted"/>
<reference evidence="1 2" key="1">
    <citation type="submission" date="2019-08" db="EMBL/GenBank/DDBJ databases">
        <title>Bacillus genomes from the desert of Cuatro Cienegas, Coahuila.</title>
        <authorList>
            <person name="Olmedo-Alvarez G."/>
        </authorList>
    </citation>
    <scope>NUCLEOTIDE SEQUENCE [LARGE SCALE GENOMIC DNA]</scope>
    <source>
        <strain evidence="1 2">CH128b_4D</strain>
    </source>
</reference>
<evidence type="ECO:0000313" key="1">
    <source>
        <dbReference type="EMBL" id="TYR97797.1"/>
    </source>
</evidence>